<comment type="caution">
    <text evidence="3">The sequence shown here is derived from an EMBL/GenBank/DDBJ whole genome shotgun (WGS) entry which is preliminary data.</text>
</comment>
<keyword evidence="2" id="KW-1133">Transmembrane helix</keyword>
<dbReference type="EMBL" id="LDOT01000007">
    <property type="protein sequence ID" value="KLV06920.1"/>
    <property type="molecule type" value="Genomic_DNA"/>
</dbReference>
<protein>
    <submittedName>
        <fullName evidence="3">Uncharacterized protein</fullName>
    </submittedName>
</protein>
<feature type="transmembrane region" description="Helical" evidence="2">
    <location>
        <begin position="12"/>
        <end position="31"/>
    </location>
</feature>
<name>A0A0J1H5B1_9GAMM</name>
<evidence type="ECO:0000313" key="4">
    <source>
        <dbReference type="Proteomes" id="UP000036097"/>
    </source>
</evidence>
<dbReference type="AlphaFoldDB" id="A0A0J1H5B1"/>
<dbReference type="SUPFAM" id="SSF48452">
    <property type="entry name" value="TPR-like"/>
    <property type="match status" value="1"/>
</dbReference>
<evidence type="ECO:0000313" key="3">
    <source>
        <dbReference type="EMBL" id="KLV06920.1"/>
    </source>
</evidence>
<evidence type="ECO:0000256" key="1">
    <source>
        <dbReference type="PROSITE-ProRule" id="PRU00339"/>
    </source>
</evidence>
<evidence type="ECO:0000256" key="2">
    <source>
        <dbReference type="SAM" id="Phobius"/>
    </source>
</evidence>
<feature type="repeat" description="TPR" evidence="1">
    <location>
        <begin position="110"/>
        <end position="143"/>
    </location>
</feature>
<accession>A0A0J1H5B1</accession>
<gene>
    <name evidence="3" type="ORF">ABT56_07125</name>
</gene>
<keyword evidence="4" id="KW-1185">Reference proteome</keyword>
<organism evidence="3 4">
    <name type="scientific">Photobacterium aquae</name>
    <dbReference type="NCBI Taxonomy" id="1195763"/>
    <lineage>
        <taxon>Bacteria</taxon>
        <taxon>Pseudomonadati</taxon>
        <taxon>Pseudomonadota</taxon>
        <taxon>Gammaproteobacteria</taxon>
        <taxon>Vibrionales</taxon>
        <taxon>Vibrionaceae</taxon>
        <taxon>Photobacterium</taxon>
    </lineage>
</organism>
<dbReference type="Gene3D" id="1.25.40.10">
    <property type="entry name" value="Tetratricopeptide repeat domain"/>
    <property type="match status" value="1"/>
</dbReference>
<proteinExistence type="predicted"/>
<dbReference type="InterPro" id="IPR011990">
    <property type="entry name" value="TPR-like_helical_dom_sf"/>
</dbReference>
<dbReference type="PATRIC" id="fig|1195763.3.peg.1523"/>
<keyword evidence="2" id="KW-0472">Membrane</keyword>
<dbReference type="STRING" id="1195763.ABT56_07125"/>
<dbReference type="Proteomes" id="UP000036097">
    <property type="component" value="Unassembled WGS sequence"/>
</dbReference>
<dbReference type="InterPro" id="IPR019734">
    <property type="entry name" value="TPR_rpt"/>
</dbReference>
<keyword evidence="2" id="KW-0812">Transmembrane</keyword>
<keyword evidence="1" id="KW-0802">TPR repeat</keyword>
<sequence>MIGYQRDQLTLLLLMKIILTTTLLPIVWVFSKQTRYEFYLTKLANWLRIAGLYRLAIYFSNKVFKKTKSQDNKFWATHVLAISYQYAGDLILAKCYFYAAREDANEYQMGLSYYYHGKFMVEIGELDLAQDYFRQTIRLCSNNNNDNLLKQTQRALTGLHELQQTLNHPYVHGENTPNSIAHNDT</sequence>
<dbReference type="PROSITE" id="PS50005">
    <property type="entry name" value="TPR"/>
    <property type="match status" value="1"/>
</dbReference>
<dbReference type="RefSeq" id="WP_047878190.1">
    <property type="nucleotide sequence ID" value="NZ_LDOT01000007.1"/>
</dbReference>
<reference evidence="3 4" key="1">
    <citation type="submission" date="2015-05" db="EMBL/GenBank/DDBJ databases">
        <title>Photobacterium galathea sp. nov.</title>
        <authorList>
            <person name="Machado H."/>
            <person name="Gram L."/>
        </authorList>
    </citation>
    <scope>NUCLEOTIDE SEQUENCE [LARGE SCALE GENOMIC DNA]</scope>
    <source>
        <strain evidence="3 4">CGMCC 1.12159</strain>
    </source>
</reference>